<proteinExistence type="predicted"/>
<name>A0ACC2K3V3_PERAE</name>
<evidence type="ECO:0000313" key="2">
    <source>
        <dbReference type="Proteomes" id="UP001234297"/>
    </source>
</evidence>
<evidence type="ECO:0000313" key="1">
    <source>
        <dbReference type="EMBL" id="KAJ8615689.1"/>
    </source>
</evidence>
<dbReference type="Proteomes" id="UP001234297">
    <property type="component" value="Chromosome 12"/>
</dbReference>
<accession>A0ACC2K3V3</accession>
<reference evidence="1 2" key="1">
    <citation type="journal article" date="2022" name="Hortic Res">
        <title>A haplotype resolved chromosomal level avocado genome allows analysis of novel avocado genes.</title>
        <authorList>
            <person name="Nath O."/>
            <person name="Fletcher S.J."/>
            <person name="Hayward A."/>
            <person name="Shaw L.M."/>
            <person name="Masouleh A.K."/>
            <person name="Furtado A."/>
            <person name="Henry R.J."/>
            <person name="Mitter N."/>
        </authorList>
    </citation>
    <scope>NUCLEOTIDE SEQUENCE [LARGE SCALE GENOMIC DNA]</scope>
    <source>
        <strain evidence="2">cv. Hass</strain>
    </source>
</reference>
<keyword evidence="2" id="KW-1185">Reference proteome</keyword>
<dbReference type="EMBL" id="CM056820">
    <property type="protein sequence ID" value="KAJ8615689.1"/>
    <property type="molecule type" value="Genomic_DNA"/>
</dbReference>
<protein>
    <submittedName>
        <fullName evidence="1">Uncharacterized protein</fullName>
    </submittedName>
</protein>
<organism evidence="1 2">
    <name type="scientific">Persea americana</name>
    <name type="common">Avocado</name>
    <dbReference type="NCBI Taxonomy" id="3435"/>
    <lineage>
        <taxon>Eukaryota</taxon>
        <taxon>Viridiplantae</taxon>
        <taxon>Streptophyta</taxon>
        <taxon>Embryophyta</taxon>
        <taxon>Tracheophyta</taxon>
        <taxon>Spermatophyta</taxon>
        <taxon>Magnoliopsida</taxon>
        <taxon>Magnoliidae</taxon>
        <taxon>Laurales</taxon>
        <taxon>Lauraceae</taxon>
        <taxon>Persea</taxon>
    </lineage>
</organism>
<comment type="caution">
    <text evidence="1">The sequence shown here is derived from an EMBL/GenBank/DDBJ whole genome shotgun (WGS) entry which is preliminary data.</text>
</comment>
<gene>
    <name evidence="1" type="ORF">MRB53_035061</name>
</gene>
<sequence length="303" mass="34318">MSFKVWLINKNFAMFSVKSMNDILSMEDLGRQMEETGVRVPLVEPGNTGSLEPELINVMEFYCVKRLKISFQSTEKLGGRIGRRPQNALDPSLETIKFPENVSKGDPIPVRKGIGHMSYFVHERDGNLWPRGSWPRFKRRGCQGRQASIQPFKDPSGTRMLVRPGERRFNKTHVLEVCLRDKLLEVPHSRSYIHRGSAFFLVRSKDTVEVTKKKPWSLRVALVVSELEKGLLEGSANLPVRRSINGSEETLGASVPCEVAREGDVLARLADQICINAPWIPTDPEATAMTITWDSDVRRKRFG</sequence>